<dbReference type="OrthoDB" id="409273at2759"/>
<comment type="caution">
    <text evidence="1">The sequence shown here is derived from an EMBL/GenBank/DDBJ whole genome shotgun (WGS) entry which is preliminary data.</text>
</comment>
<sequence>MLDSGAQVSKVDPAVFYWCQSTGEVYGILVCHVDDFIWGGNRQFLEVISKIRSIFSISKECDTAFKYCGIEIVSHGDVFYLDQEAYTNALSTIDIGVSRSSDITAELSEHEKHTLRSKIGQLLWLAHQSRPDILFDGTRVSNNVNSATIEDVLEVNKIIAKAKTTQCGLKFQRLDASLNDLFIAMYGDASLGNMPNGGSQGGYIVLLASHSGRFSPIWWNSKRIRRVVRSTLAAETLDLAEGIDSSIFYMYSFGRTS</sequence>
<accession>A0A9Q1CT92</accession>
<protein>
    <submittedName>
        <fullName evidence="1">Uncharacterized protein</fullName>
    </submittedName>
</protein>
<keyword evidence="2" id="KW-1185">Reference proteome</keyword>
<organism evidence="1 2">
    <name type="scientific">Holothuria leucospilota</name>
    <name type="common">Black long sea cucumber</name>
    <name type="synonym">Mertensiothuria leucospilota</name>
    <dbReference type="NCBI Taxonomy" id="206669"/>
    <lineage>
        <taxon>Eukaryota</taxon>
        <taxon>Metazoa</taxon>
        <taxon>Echinodermata</taxon>
        <taxon>Eleutherozoa</taxon>
        <taxon>Echinozoa</taxon>
        <taxon>Holothuroidea</taxon>
        <taxon>Aspidochirotacea</taxon>
        <taxon>Aspidochirotida</taxon>
        <taxon>Holothuriidae</taxon>
        <taxon>Holothuria</taxon>
    </lineage>
</organism>
<evidence type="ECO:0000313" key="1">
    <source>
        <dbReference type="EMBL" id="KAJ8050059.1"/>
    </source>
</evidence>
<name>A0A9Q1CT92_HOLLE</name>
<evidence type="ECO:0000313" key="2">
    <source>
        <dbReference type="Proteomes" id="UP001152320"/>
    </source>
</evidence>
<proteinExistence type="predicted"/>
<dbReference type="EMBL" id="JAIZAY010000001">
    <property type="protein sequence ID" value="KAJ8050059.1"/>
    <property type="molecule type" value="Genomic_DNA"/>
</dbReference>
<gene>
    <name evidence="1" type="ORF">HOLleu_03109</name>
</gene>
<dbReference type="AlphaFoldDB" id="A0A9Q1CT92"/>
<dbReference type="Proteomes" id="UP001152320">
    <property type="component" value="Chromosome 1"/>
</dbReference>
<reference evidence="1" key="1">
    <citation type="submission" date="2021-10" db="EMBL/GenBank/DDBJ databases">
        <title>Tropical sea cucumber genome reveals ecological adaptation and Cuvierian tubules defense mechanism.</title>
        <authorList>
            <person name="Chen T."/>
        </authorList>
    </citation>
    <scope>NUCLEOTIDE SEQUENCE</scope>
    <source>
        <strain evidence="1">Nanhai2018</strain>
        <tissue evidence="1">Muscle</tissue>
    </source>
</reference>